<dbReference type="GO" id="GO:0008893">
    <property type="term" value="F:guanosine-3',5'-bis(diphosphate) 3'-diphosphatase activity"/>
    <property type="evidence" value="ECO:0007669"/>
    <property type="project" value="TreeGrafter"/>
</dbReference>
<protein>
    <recommendedName>
        <fullName evidence="2">GTP pyrophosphokinase</fullName>
    </recommendedName>
</protein>
<dbReference type="SUPFAM" id="SSF109604">
    <property type="entry name" value="HD-domain/PDEase-like"/>
    <property type="match status" value="1"/>
</dbReference>
<dbReference type="Gene3D" id="1.10.3210.10">
    <property type="entry name" value="Hypothetical protein af1432"/>
    <property type="match status" value="1"/>
</dbReference>
<dbReference type="InterPro" id="IPR052194">
    <property type="entry name" value="MESH1"/>
</dbReference>
<dbReference type="EMBL" id="LO017727">
    <property type="protein sequence ID" value="CRH06298.1"/>
    <property type="molecule type" value="Genomic_DNA"/>
</dbReference>
<sequence length="154" mass="17782">MADLETAIAIATRAHKGQLDKGGYPYILHPLRVMMKQTSNAARMVAVLHDVVEDTDFTLQHLNDAGFSYDVLFAVEILTRKENESYSDYLRRVVTNPIARRVKLADIEDNMDLKRLPESFSERDINRMQRYRSAWEILRLAEQAHVDEPIPEIP</sequence>
<proteinExistence type="predicted"/>
<evidence type="ECO:0008006" key="2">
    <source>
        <dbReference type="Google" id="ProtNLM"/>
    </source>
</evidence>
<evidence type="ECO:0000313" key="1">
    <source>
        <dbReference type="EMBL" id="CRH06298.1"/>
    </source>
</evidence>
<gene>
    <name evidence="1" type="ORF">MAGMO_2130</name>
</gene>
<dbReference type="AlphaFoldDB" id="A0A1S7LI77"/>
<reference evidence="1" key="1">
    <citation type="submission" date="2015-04" db="EMBL/GenBank/DDBJ databases">
        <authorList>
            <person name="Syromyatnikov M.Y."/>
            <person name="Popov V.N."/>
        </authorList>
    </citation>
    <scope>NUCLEOTIDE SEQUENCE</scope>
    <source>
        <strain evidence="1">MO-1</strain>
    </source>
</reference>
<dbReference type="PANTHER" id="PTHR46246">
    <property type="entry name" value="GUANOSINE-3',5'-BIS(DIPHOSPHATE) 3'-PYROPHOSPHOHYDROLASE MESH1"/>
    <property type="match status" value="1"/>
</dbReference>
<dbReference type="PANTHER" id="PTHR46246:SF1">
    <property type="entry name" value="GUANOSINE-3',5'-BIS(DIPHOSPHATE) 3'-PYROPHOSPHOHYDROLASE MESH1"/>
    <property type="match status" value="1"/>
</dbReference>
<accession>A0A1S7LI77</accession>
<organism evidence="1">
    <name type="scientific">Magnetococcus massalia (strain MO-1)</name>
    <dbReference type="NCBI Taxonomy" id="451514"/>
    <lineage>
        <taxon>Bacteria</taxon>
        <taxon>Pseudomonadati</taxon>
        <taxon>Pseudomonadota</taxon>
        <taxon>Magnetococcia</taxon>
        <taxon>Magnetococcales</taxon>
        <taxon>Magnetococcaceae</taxon>
        <taxon>Magnetococcus</taxon>
    </lineage>
</organism>
<name>A0A1S7LI77_MAGMO</name>